<sequence length="834" mass="87507">MKKIYTIGLALLLIAYHAHAQKIGFRSNGHINEFTKIDTLFFTEYAGKKPSTRTAAIDTVFSKGLLQFDSSFGFTTRNLTEATLAGNKLTRQKKLFTTSFYRYKDGTLQAPTSVLFFQPTNHIAIKIFTKYGAITPHPDLKGYYYLHLKTSVYNNGDKILALCDSLYNAGIAAIIEPVFIRRIRLATDPLLPNEWNISNTGQTGGTTGADMKVSNVWSMGYTGAGIKVAVIDLGVDLNHPDLQANLLTGYDATGNNSGGGPQYDAYNTHGTECAGIIAEVQNTIGGVGVAYNAKIIPIRLGIGYLDAATGQVLFNTTDTWKSSCFSYAVNNGADIISNSWTSGSSSAQVDAAIANAVTNGRGGKGSIVLFAAGNNNSAVLYPASNSNAIAVGASCECDTRKRSSSSTFWVNPGVSTDPLDVSCDGEYWWGSNYGTNLDILAPGVHITTTTLPNGTDYTNAYDGAFNGTSAATPNTAGVLALLLSANPNLTGQQARTLLESTADKIGGYSYQSNIPGQPNGTWCADAGYGRVNACAAITKALNSTLSINGDASFCTTSNPYSITNLPAGATVSWSASPAGSVSISTSGNTATLTVTGIGQVTLTASVATGSPCAVTVQKTISVGIPIQWGNITDLNNTSLTYCPYGQFVTFTFNPSGAATTPVTDYVWAYYDNQTTSSINPILGGISSSDWPTALSALPAGTYTVSVRPENACGAGNIVEQNFFVTNDFNQCGGGGGLGGFSVINGTASITGGLAIKIAVYPNPVHNNLTIVLPPDSIDVAHAVISVTDAYGRTIKKVTVVNTSNTISMANTASGVYFVDIYDGKKRIVKKVVKD</sequence>
<comment type="caution">
    <text evidence="1">The sequence shown here is derived from an EMBL/GenBank/DDBJ whole genome shotgun (WGS) entry which is preliminary data.</text>
</comment>
<accession>A0ACC0U554</accession>
<dbReference type="EMBL" id="JAGFNK010000160">
    <property type="protein sequence ID" value="KAI9463068.1"/>
    <property type="molecule type" value="Genomic_DNA"/>
</dbReference>
<evidence type="ECO:0000313" key="2">
    <source>
        <dbReference type="Proteomes" id="UP001207468"/>
    </source>
</evidence>
<name>A0ACC0U554_9AGAM</name>
<proteinExistence type="predicted"/>
<evidence type="ECO:0000313" key="1">
    <source>
        <dbReference type="EMBL" id="KAI9463068.1"/>
    </source>
</evidence>
<organism evidence="1 2">
    <name type="scientific">Russula earlei</name>
    <dbReference type="NCBI Taxonomy" id="71964"/>
    <lineage>
        <taxon>Eukaryota</taxon>
        <taxon>Fungi</taxon>
        <taxon>Dikarya</taxon>
        <taxon>Basidiomycota</taxon>
        <taxon>Agaricomycotina</taxon>
        <taxon>Agaricomycetes</taxon>
        <taxon>Russulales</taxon>
        <taxon>Russulaceae</taxon>
        <taxon>Russula</taxon>
    </lineage>
</organism>
<reference evidence="1" key="1">
    <citation type="submission" date="2021-03" db="EMBL/GenBank/DDBJ databases">
        <title>Evolutionary priming and transition to the ectomycorrhizal habit in an iconic lineage of mushroom-forming fungi: is preadaptation a requirement?</title>
        <authorList>
            <consortium name="DOE Joint Genome Institute"/>
            <person name="Looney B.P."/>
            <person name="Miyauchi S."/>
            <person name="Morin E."/>
            <person name="Drula E."/>
            <person name="Courty P.E."/>
            <person name="Chicoki N."/>
            <person name="Fauchery L."/>
            <person name="Kohler A."/>
            <person name="Kuo A."/>
            <person name="LaButti K."/>
            <person name="Pangilinan J."/>
            <person name="Lipzen A."/>
            <person name="Riley R."/>
            <person name="Andreopoulos W."/>
            <person name="He G."/>
            <person name="Johnson J."/>
            <person name="Barry K.W."/>
            <person name="Grigoriev I.V."/>
            <person name="Nagy L."/>
            <person name="Hibbett D."/>
            <person name="Henrissat B."/>
            <person name="Matheny P.B."/>
            <person name="Labbe J."/>
            <person name="Martin A.F."/>
        </authorList>
    </citation>
    <scope>NUCLEOTIDE SEQUENCE</scope>
    <source>
        <strain evidence="1">BPL698</strain>
    </source>
</reference>
<protein>
    <submittedName>
        <fullName evidence="1">Peptidase S8/S53 domain-containing protein</fullName>
    </submittedName>
</protein>
<keyword evidence="2" id="KW-1185">Reference proteome</keyword>
<dbReference type="Proteomes" id="UP001207468">
    <property type="component" value="Unassembled WGS sequence"/>
</dbReference>
<gene>
    <name evidence="1" type="ORF">F5148DRAFT_1313505</name>
</gene>